<dbReference type="eggNOG" id="COG2226">
    <property type="taxonomic scope" value="Bacteria"/>
</dbReference>
<feature type="binding site" evidence="2">
    <location>
        <begin position="101"/>
        <end position="102"/>
    </location>
    <ligand>
        <name>S-adenosyl-L-methionine</name>
        <dbReference type="ChEBI" id="CHEBI:59789"/>
    </ligand>
</feature>
<comment type="caution">
    <text evidence="5">The sequence shown here is derived from an EMBL/GenBank/DDBJ whole genome shotgun (WGS) entry which is preliminary data.</text>
</comment>
<protein>
    <submittedName>
        <fullName evidence="5">23S rRNA methyltransferase RlmA</fullName>
    </submittedName>
</protein>
<feature type="binding site" evidence="1">
    <location>
        <position position="8"/>
    </location>
    <ligand>
        <name>Zn(2+)</name>
        <dbReference type="ChEBI" id="CHEBI:29105"/>
    </ligand>
</feature>
<dbReference type="InterPro" id="IPR052939">
    <property type="entry name" value="23S_rRNA_MeTrnsfrase_RlmA"/>
</dbReference>
<dbReference type="GO" id="GO:0032259">
    <property type="term" value="P:methylation"/>
    <property type="evidence" value="ECO:0007669"/>
    <property type="project" value="UniProtKB-KW"/>
</dbReference>
<evidence type="ECO:0000256" key="1">
    <source>
        <dbReference type="PIRSR" id="PIRSR018249-1"/>
    </source>
</evidence>
<dbReference type="EMBL" id="BATM01000007">
    <property type="protein sequence ID" value="GAD78949.1"/>
    <property type="molecule type" value="Genomic_DNA"/>
</dbReference>
<keyword evidence="5" id="KW-0808">Transferase</keyword>
<organism evidence="5 6">
    <name type="scientific">Vibrio ezurae NBRC 102218</name>
    <dbReference type="NCBI Taxonomy" id="1219080"/>
    <lineage>
        <taxon>Bacteria</taxon>
        <taxon>Pseudomonadati</taxon>
        <taxon>Pseudomonadota</taxon>
        <taxon>Gammaproteobacteria</taxon>
        <taxon>Vibrionales</taxon>
        <taxon>Vibrionaceae</taxon>
        <taxon>Vibrio</taxon>
    </lineage>
</organism>
<keyword evidence="1" id="KW-0862">Zinc</keyword>
<sequence length="274" mass="31109">MIYACPLCSQPLTLDSRTFKCSNNHMFDKAKEGYVNLMPAHHKHSKNPGDSKEMMQSRRAFLESGHYQKLQQQLANTVQQSIANSVENSEQPTILDIGCGEGYYTNEIANVLGENAQVYGLDIAKVAVRYASKRYANCHFSVASSYKLPFNDHSLDAIVKVYAPSKQEELLRCLKPGAVLVTVTPGARHLYQLRERIYQEVRLHEEQADEFAGLELIEQAKLNYSMQLVDGQAFDLLQMTPFAWKASPELQAELKQCTRFDCEADFNIQTYRVI</sequence>
<keyword evidence="1" id="KW-0479">Metal-binding</keyword>
<dbReference type="SUPFAM" id="SSF53335">
    <property type="entry name" value="S-adenosyl-L-methionine-dependent methyltransferases"/>
    <property type="match status" value="1"/>
</dbReference>
<evidence type="ECO:0000259" key="4">
    <source>
        <dbReference type="Pfam" id="PF21302"/>
    </source>
</evidence>
<keyword evidence="6" id="KW-1185">Reference proteome</keyword>
<accession>U3CCB1</accession>
<dbReference type="STRING" id="1219080.VEZ01S_07_01260"/>
<evidence type="ECO:0000259" key="3">
    <source>
        <dbReference type="Pfam" id="PF13847"/>
    </source>
</evidence>
<name>U3CCB1_9VIBR</name>
<evidence type="ECO:0000313" key="6">
    <source>
        <dbReference type="Proteomes" id="UP000016562"/>
    </source>
</evidence>
<dbReference type="AlphaFoldDB" id="U3CCB1"/>
<dbReference type="PANTHER" id="PTHR43460">
    <property type="entry name" value="METHYLTRANSFERASE"/>
    <property type="match status" value="1"/>
</dbReference>
<dbReference type="OrthoDB" id="108476at2"/>
<dbReference type="InterPro" id="IPR025714">
    <property type="entry name" value="Methyltranfer_dom"/>
</dbReference>
<feature type="binding site" evidence="2">
    <location>
        <position position="67"/>
    </location>
    <ligand>
        <name>S-adenosyl-L-methionine</name>
        <dbReference type="ChEBI" id="CHEBI:59789"/>
    </ligand>
</feature>
<dbReference type="Proteomes" id="UP000016562">
    <property type="component" value="Unassembled WGS sequence"/>
</dbReference>
<dbReference type="CDD" id="cd02440">
    <property type="entry name" value="AdoMet_MTases"/>
    <property type="match status" value="1"/>
</dbReference>
<gene>
    <name evidence="5" type="primary">rlmA</name>
    <name evidence="5" type="ORF">VEZ01S_07_01260</name>
</gene>
<dbReference type="PIRSF" id="PIRSF018249">
    <property type="entry name" value="MyrA_prd"/>
    <property type="match status" value="1"/>
</dbReference>
<dbReference type="Gene3D" id="3.40.50.150">
    <property type="entry name" value="Vaccinia Virus protein VP39"/>
    <property type="match status" value="1"/>
</dbReference>
<dbReference type="Pfam" id="PF13847">
    <property type="entry name" value="Methyltransf_31"/>
    <property type="match status" value="1"/>
</dbReference>
<dbReference type="InterPro" id="IPR016718">
    <property type="entry name" value="rRNA_m1G-MeTrfase_A_prd"/>
</dbReference>
<dbReference type="InterPro" id="IPR029063">
    <property type="entry name" value="SAM-dependent_MTases_sf"/>
</dbReference>
<dbReference type="PANTHER" id="PTHR43460:SF1">
    <property type="entry name" value="METHYLTRANSFERASE TYPE 11 DOMAIN-CONTAINING PROTEIN"/>
    <property type="match status" value="1"/>
</dbReference>
<feature type="binding site" evidence="1">
    <location>
        <position position="5"/>
    </location>
    <ligand>
        <name>Zn(2+)</name>
        <dbReference type="ChEBI" id="CHEBI:29105"/>
    </ligand>
</feature>
<evidence type="ECO:0000256" key="2">
    <source>
        <dbReference type="PIRSR" id="PIRSR018249-2"/>
    </source>
</evidence>
<evidence type="ECO:0000313" key="5">
    <source>
        <dbReference type="EMBL" id="GAD78949.1"/>
    </source>
</evidence>
<feature type="domain" description="Methyltransferase" evidence="3">
    <location>
        <begin position="92"/>
        <end position="205"/>
    </location>
</feature>
<feature type="binding site" evidence="1">
    <location>
        <position position="21"/>
    </location>
    <ligand>
        <name>Zn(2+)</name>
        <dbReference type="ChEBI" id="CHEBI:29105"/>
    </ligand>
</feature>
<dbReference type="NCBIfam" id="NF008300">
    <property type="entry name" value="PRK11088.1"/>
    <property type="match status" value="1"/>
</dbReference>
<dbReference type="InterPro" id="IPR048647">
    <property type="entry name" value="RlmA_N"/>
</dbReference>
<dbReference type="Pfam" id="PF21302">
    <property type="entry name" value="Zn_ribbon_RlmA"/>
    <property type="match status" value="1"/>
</dbReference>
<feature type="domain" description="23S rRNA (guanine(745)-N(1))-methyltransferase N-terminal" evidence="4">
    <location>
        <begin position="3"/>
        <end position="46"/>
    </location>
</feature>
<keyword evidence="5" id="KW-0489">Methyltransferase</keyword>
<keyword evidence="2" id="KW-0949">S-adenosyl-L-methionine</keyword>
<dbReference type="RefSeq" id="WP_021712660.1">
    <property type="nucleotide sequence ID" value="NZ_BATM01000007.1"/>
</dbReference>
<reference evidence="5 6" key="1">
    <citation type="submission" date="2013-09" db="EMBL/GenBank/DDBJ databases">
        <title>Whole genome shotgun sequence of Vibrio ezurae NBRC 102218.</title>
        <authorList>
            <person name="Yoshida I."/>
            <person name="Hosoyama A."/>
            <person name="Numata M."/>
            <person name="Hashimoto M."/>
            <person name="Hosoyama Y."/>
            <person name="Tsuchikane K."/>
            <person name="Noguchi M."/>
            <person name="Hirakata S."/>
            <person name="Ichikawa N."/>
            <person name="Ohji S."/>
            <person name="Yamazoe A."/>
            <person name="Fujita N."/>
        </authorList>
    </citation>
    <scope>NUCLEOTIDE SEQUENCE [LARGE SCALE GENOMIC DNA]</scope>
    <source>
        <strain evidence="5 6">NBRC 102218</strain>
    </source>
</reference>
<proteinExistence type="predicted"/>
<dbReference type="GO" id="GO:0046872">
    <property type="term" value="F:metal ion binding"/>
    <property type="evidence" value="ECO:0007669"/>
    <property type="project" value="UniProtKB-KW"/>
</dbReference>
<feature type="binding site" evidence="2">
    <location>
        <position position="189"/>
    </location>
    <ligand>
        <name>S-adenosyl-L-methionine</name>
        <dbReference type="ChEBI" id="CHEBI:59789"/>
    </ligand>
</feature>
<dbReference type="GO" id="GO:0008168">
    <property type="term" value="F:methyltransferase activity"/>
    <property type="evidence" value="ECO:0007669"/>
    <property type="project" value="UniProtKB-KW"/>
</dbReference>
<feature type="binding site" evidence="1">
    <location>
        <position position="25"/>
    </location>
    <ligand>
        <name>Zn(2+)</name>
        <dbReference type="ChEBI" id="CHEBI:29105"/>
    </ligand>
</feature>